<evidence type="ECO:0000313" key="5">
    <source>
        <dbReference type="EMBL" id="TET30679.1"/>
    </source>
</evidence>
<gene>
    <name evidence="5" type="ORF">E3J68_00480</name>
</gene>
<comment type="caution">
    <text evidence="5">The sequence shown here is derived from an EMBL/GenBank/DDBJ whole genome shotgun (WGS) entry which is preliminary data.</text>
</comment>
<dbReference type="GO" id="GO:0051536">
    <property type="term" value="F:iron-sulfur cluster binding"/>
    <property type="evidence" value="ECO:0007669"/>
    <property type="project" value="UniProtKB-KW"/>
</dbReference>
<dbReference type="PANTHER" id="PTHR40447">
    <property type="entry name" value="ANAEROBIC SULFITE REDUCTASE SUBUNIT A"/>
    <property type="match status" value="1"/>
</dbReference>
<dbReference type="SUPFAM" id="SSF54862">
    <property type="entry name" value="4Fe-4S ferredoxins"/>
    <property type="match status" value="1"/>
</dbReference>
<dbReference type="Proteomes" id="UP000316517">
    <property type="component" value="Unassembled WGS sequence"/>
</dbReference>
<dbReference type="InterPro" id="IPR017896">
    <property type="entry name" value="4Fe4S_Fe-S-bd"/>
</dbReference>
<keyword evidence="3" id="KW-0411">Iron-sulfur</keyword>
<accession>A0A523TL96</accession>
<dbReference type="InterPro" id="IPR017900">
    <property type="entry name" value="4Fe4S_Fe_S_CS"/>
</dbReference>
<evidence type="ECO:0000256" key="3">
    <source>
        <dbReference type="ARBA" id="ARBA00023014"/>
    </source>
</evidence>
<keyword evidence="2" id="KW-0408">Iron</keyword>
<dbReference type="AlphaFoldDB" id="A0A523TL96"/>
<protein>
    <recommendedName>
        <fullName evidence="4">4Fe-4S ferredoxin-type domain-containing protein</fullName>
    </recommendedName>
</protein>
<reference evidence="5 6" key="1">
    <citation type="submission" date="2019-03" db="EMBL/GenBank/DDBJ databases">
        <title>Metabolic potential of uncultured bacteria and archaea associated with petroleum seepage in deep-sea sediments.</title>
        <authorList>
            <person name="Dong X."/>
            <person name="Hubert C."/>
        </authorList>
    </citation>
    <scope>NUCLEOTIDE SEQUENCE [LARGE SCALE GENOMIC DNA]</scope>
    <source>
        <strain evidence="5">E44_bin3</strain>
    </source>
</reference>
<proteinExistence type="predicted"/>
<name>A0A523TL96_UNCAE</name>
<feature type="domain" description="4Fe-4S ferredoxin-type" evidence="4">
    <location>
        <begin position="310"/>
        <end position="338"/>
    </location>
</feature>
<dbReference type="PANTHER" id="PTHR40447:SF1">
    <property type="entry name" value="ANAEROBIC SULFITE REDUCTASE SUBUNIT A"/>
    <property type="match status" value="1"/>
</dbReference>
<dbReference type="EMBL" id="SOJT01000027">
    <property type="protein sequence ID" value="TET30679.1"/>
    <property type="molecule type" value="Genomic_DNA"/>
</dbReference>
<dbReference type="Pfam" id="PF17179">
    <property type="entry name" value="Fer4_22"/>
    <property type="match status" value="1"/>
</dbReference>
<feature type="domain" description="4Fe-4S ferredoxin-type" evidence="4">
    <location>
        <begin position="231"/>
        <end position="262"/>
    </location>
</feature>
<evidence type="ECO:0000313" key="6">
    <source>
        <dbReference type="Proteomes" id="UP000316517"/>
    </source>
</evidence>
<evidence type="ECO:0000259" key="4">
    <source>
        <dbReference type="PROSITE" id="PS51379"/>
    </source>
</evidence>
<organism evidence="5 6">
    <name type="scientific">Aerophobetes bacterium</name>
    <dbReference type="NCBI Taxonomy" id="2030807"/>
    <lineage>
        <taxon>Bacteria</taxon>
        <taxon>Candidatus Aerophobota</taxon>
    </lineage>
</organism>
<dbReference type="GO" id="GO:0046872">
    <property type="term" value="F:metal ion binding"/>
    <property type="evidence" value="ECO:0007669"/>
    <property type="project" value="UniProtKB-KW"/>
</dbReference>
<dbReference type="PROSITE" id="PS51379">
    <property type="entry name" value="4FE4S_FER_2"/>
    <property type="match status" value="2"/>
</dbReference>
<keyword evidence="1" id="KW-0479">Metal-binding</keyword>
<sequence>METFSISTANFQHLLGNLVKKNLLYAPRKKGDFLFYEKIETASPKDLVLHTNRPVQPLKSFFFPPYQKVSQYFQVASPQEREFPKKVILGAKSCDLESLKTLDSVYAGTQFSSSPDPWYTRARDNSLLISSDCLEPDENCFCTLLGSHPYPEEGFDLNLSPVDGGFVIEVGSEKGKTIVTQNQNLFTSAGEKLLAQREKIRANSQSKVKELNQEVEVKSPYRDLIRESYSSAVWKNHSESCVDCGGCNEICPTCRCFLLQDGREKERFERVRLWDACLLTGFARVAGGANPRPKLADRFSNRLFCKFYFFPENVNLDACTGCGRCISVCIGKIDMRKVFQDLEKDRSEASMEKIK</sequence>
<dbReference type="PROSITE" id="PS00198">
    <property type="entry name" value="4FE4S_FER_1"/>
    <property type="match status" value="1"/>
</dbReference>
<evidence type="ECO:0000256" key="2">
    <source>
        <dbReference type="ARBA" id="ARBA00023004"/>
    </source>
</evidence>
<evidence type="ECO:0000256" key="1">
    <source>
        <dbReference type="ARBA" id="ARBA00022723"/>
    </source>
</evidence>